<protein>
    <recommendedName>
        <fullName evidence="3">Secreted protein</fullName>
    </recommendedName>
</protein>
<proteinExistence type="predicted"/>
<gene>
    <name evidence="2" type="ORF">EGYM00392_LOCUS41691</name>
</gene>
<evidence type="ECO:0008006" key="3">
    <source>
        <dbReference type="Google" id="ProtNLM"/>
    </source>
</evidence>
<evidence type="ECO:0000313" key="2">
    <source>
        <dbReference type="EMBL" id="CAD9030551.1"/>
    </source>
</evidence>
<sequence length="112" mass="12297">MSHLMLCFLGALPHARMMVHMIHNMSMPGRIKAAFTPSGKCITVFPSEVMNNATRCHLAFMSHGGGPSTRPALQNSDPRVSAPVLCFVDCESHLQGAVKESQTSQQLLIHRR</sequence>
<keyword evidence="1" id="KW-0732">Signal</keyword>
<organism evidence="2">
    <name type="scientific">Eutreptiella gymnastica</name>
    <dbReference type="NCBI Taxonomy" id="73025"/>
    <lineage>
        <taxon>Eukaryota</taxon>
        <taxon>Discoba</taxon>
        <taxon>Euglenozoa</taxon>
        <taxon>Euglenida</taxon>
        <taxon>Spirocuta</taxon>
        <taxon>Euglenophyceae</taxon>
        <taxon>Eutreptiales</taxon>
        <taxon>Eutreptiaceae</taxon>
        <taxon>Eutreptiella</taxon>
    </lineage>
</organism>
<reference evidence="2" key="1">
    <citation type="submission" date="2021-01" db="EMBL/GenBank/DDBJ databases">
        <authorList>
            <person name="Corre E."/>
            <person name="Pelletier E."/>
            <person name="Niang G."/>
            <person name="Scheremetjew M."/>
            <person name="Finn R."/>
            <person name="Kale V."/>
            <person name="Holt S."/>
            <person name="Cochrane G."/>
            <person name="Meng A."/>
            <person name="Brown T."/>
            <person name="Cohen L."/>
        </authorList>
    </citation>
    <scope>NUCLEOTIDE SEQUENCE</scope>
    <source>
        <strain evidence="2">NIES-381</strain>
    </source>
</reference>
<dbReference type="EMBL" id="HBGA01112045">
    <property type="protein sequence ID" value="CAD9030551.1"/>
    <property type="molecule type" value="Transcribed_RNA"/>
</dbReference>
<dbReference type="AlphaFoldDB" id="A0A7S1J2C7"/>
<evidence type="ECO:0000256" key="1">
    <source>
        <dbReference type="SAM" id="SignalP"/>
    </source>
</evidence>
<feature type="signal peptide" evidence="1">
    <location>
        <begin position="1"/>
        <end position="17"/>
    </location>
</feature>
<accession>A0A7S1J2C7</accession>
<name>A0A7S1J2C7_9EUGL</name>
<feature type="chain" id="PRO_5030733076" description="Secreted protein" evidence="1">
    <location>
        <begin position="18"/>
        <end position="112"/>
    </location>
</feature>